<reference evidence="4" key="1">
    <citation type="journal article" date="2014" name="Genome Announc.">
        <title>Draft genome sequence of the formaldehyde-resistant fungus Byssochlamys spectabilis No. 5 (anamorph Paecilomyces variotii No. 5) (NBRC109023).</title>
        <authorList>
            <person name="Oka T."/>
            <person name="Ekino K."/>
            <person name="Fukuda K."/>
            <person name="Nomura Y."/>
        </authorList>
    </citation>
    <scope>NUCLEOTIDE SEQUENCE [LARGE SCALE GENOMIC DNA]</scope>
    <source>
        <strain evidence="4">No. 5 / NBRC 109023</strain>
    </source>
</reference>
<feature type="transmembrane region" description="Helical" evidence="2">
    <location>
        <begin position="41"/>
        <end position="63"/>
    </location>
</feature>
<keyword evidence="2" id="KW-0472">Membrane</keyword>
<evidence type="ECO:0000256" key="1">
    <source>
        <dbReference type="SAM" id="MobiDB-lite"/>
    </source>
</evidence>
<feature type="region of interest" description="Disordered" evidence="1">
    <location>
        <begin position="76"/>
        <end position="108"/>
    </location>
</feature>
<dbReference type="AlphaFoldDB" id="V5G315"/>
<dbReference type="InParanoid" id="V5G315"/>
<evidence type="ECO:0000313" key="3">
    <source>
        <dbReference type="EMBL" id="GAD98808.1"/>
    </source>
</evidence>
<name>V5G315_BYSSN</name>
<dbReference type="eggNOG" id="ENOG502SSVT">
    <property type="taxonomic scope" value="Eukaryota"/>
</dbReference>
<evidence type="ECO:0000313" key="4">
    <source>
        <dbReference type="Proteomes" id="UP000018001"/>
    </source>
</evidence>
<dbReference type="HOGENOM" id="CLU_1916780_0_0_1"/>
<comment type="caution">
    <text evidence="3">The sequence shown here is derived from an EMBL/GenBank/DDBJ whole genome shotgun (WGS) entry which is preliminary data.</text>
</comment>
<keyword evidence="2" id="KW-1133">Transmembrane helix</keyword>
<proteinExistence type="predicted"/>
<accession>V5G315</accession>
<dbReference type="EMBL" id="BAUL01000261">
    <property type="protein sequence ID" value="GAD98808.1"/>
    <property type="molecule type" value="Genomic_DNA"/>
</dbReference>
<evidence type="ECO:0000256" key="2">
    <source>
        <dbReference type="SAM" id="Phobius"/>
    </source>
</evidence>
<dbReference type="Proteomes" id="UP000018001">
    <property type="component" value="Unassembled WGS sequence"/>
</dbReference>
<gene>
    <name evidence="3" type="ORF">PVAR5_7509</name>
</gene>
<sequence length="132" mass="13949">MQSACNSKPNASDHQTVSLPQQLFATSSASKDSGLSTGAKAGIGVGVGLGGLALCAVLLWIFLARRRRRNLVMSSPNEASHLAADPSPQYTPYSGAHLGEQKPQQLELQEAGNTPVEMEAHSIHELPAHRPV</sequence>
<organism evidence="3 4">
    <name type="scientific">Byssochlamys spectabilis (strain No. 5 / NBRC 109023)</name>
    <name type="common">Paecilomyces variotii</name>
    <dbReference type="NCBI Taxonomy" id="1356009"/>
    <lineage>
        <taxon>Eukaryota</taxon>
        <taxon>Fungi</taxon>
        <taxon>Dikarya</taxon>
        <taxon>Ascomycota</taxon>
        <taxon>Pezizomycotina</taxon>
        <taxon>Eurotiomycetes</taxon>
        <taxon>Eurotiomycetidae</taxon>
        <taxon>Eurotiales</taxon>
        <taxon>Thermoascaceae</taxon>
        <taxon>Paecilomyces</taxon>
    </lineage>
</organism>
<keyword evidence="2" id="KW-0812">Transmembrane</keyword>
<keyword evidence="4" id="KW-1185">Reference proteome</keyword>
<protein>
    <submittedName>
        <fullName evidence="3">Uncharacterized protein</fullName>
    </submittedName>
</protein>